<dbReference type="OrthoDB" id="242766at2759"/>
<evidence type="ECO:0000259" key="3">
    <source>
        <dbReference type="Pfam" id="PF02582"/>
    </source>
</evidence>
<dbReference type="InterPro" id="IPR051624">
    <property type="entry name" value="RMD1/Sad1-interacting"/>
</dbReference>
<feature type="compositionally biased region" description="Polar residues" evidence="2">
    <location>
        <begin position="29"/>
        <end position="51"/>
    </location>
</feature>
<keyword evidence="5" id="KW-1185">Reference proteome</keyword>
<dbReference type="GeneID" id="54558222"/>
<dbReference type="EMBL" id="ML993585">
    <property type="protein sequence ID" value="KAF2170656.1"/>
    <property type="molecule type" value="Genomic_DNA"/>
</dbReference>
<dbReference type="GO" id="GO:0070131">
    <property type="term" value="P:positive regulation of mitochondrial translation"/>
    <property type="evidence" value="ECO:0007669"/>
    <property type="project" value="TreeGrafter"/>
</dbReference>
<dbReference type="PANTHER" id="PTHR16255:SF1">
    <property type="entry name" value="REQUIRED FOR MEIOTIC NUCLEAR DIVISION PROTEIN 1 HOMOLOG"/>
    <property type="match status" value="1"/>
</dbReference>
<dbReference type="GO" id="GO:0005739">
    <property type="term" value="C:mitochondrion"/>
    <property type="evidence" value="ECO:0007669"/>
    <property type="project" value="UniProtKB-ARBA"/>
</dbReference>
<feature type="compositionally biased region" description="Basic and acidic residues" evidence="2">
    <location>
        <begin position="67"/>
        <end position="81"/>
    </location>
</feature>
<proteinExistence type="inferred from homology"/>
<protein>
    <recommendedName>
        <fullName evidence="3">DUF155 domain-containing protein</fullName>
    </recommendedName>
</protein>
<dbReference type="AlphaFoldDB" id="A0A6A6CZ63"/>
<dbReference type="RefSeq" id="XP_033671545.1">
    <property type="nucleotide sequence ID" value="XM_033804950.1"/>
</dbReference>
<name>A0A6A6CZ63_ZASCE</name>
<evidence type="ECO:0000313" key="5">
    <source>
        <dbReference type="Proteomes" id="UP000799537"/>
    </source>
</evidence>
<evidence type="ECO:0000256" key="1">
    <source>
        <dbReference type="ARBA" id="ARBA00008306"/>
    </source>
</evidence>
<evidence type="ECO:0000256" key="2">
    <source>
        <dbReference type="SAM" id="MobiDB-lite"/>
    </source>
</evidence>
<dbReference type="InterPro" id="IPR003734">
    <property type="entry name" value="DUF155"/>
</dbReference>
<dbReference type="Proteomes" id="UP000799537">
    <property type="component" value="Unassembled WGS sequence"/>
</dbReference>
<feature type="region of interest" description="Disordered" evidence="2">
    <location>
        <begin position="29"/>
        <end position="101"/>
    </location>
</feature>
<sequence length="471" mass="53040">MSQSRQSAATWIAFGSIVKRTLTTTTPIRSSPLSSQCKLPHHQSLTSTSRNPARKIPRNHFTSNRVVRQENKTVNESEKSTSKALPKRNAASKRATSNSLRKVAIEAQRSRGLIKKSGKTRYVNPEADTKDVTGYCAAETYNLSTARHALQREGYETDPLKTGLRAQVLHAQTPNFVVKDDESGEERPQGVGDVFVFPSGCVVTWNVPQKVAHTIVERVLVTAAGSDSHPDKMEIEDLEYIEDPSRETSKILGETIILGTKPSDHHSPDTTTLEDDFYNRSPEIDNILAKIAFSSALARSTKLAVLENALSHYLDTTQHIPKVLARGKALRINRRQILQRTGELLEIRSQLNLYSEITDSLPDLFWDSPHELGLEGYYEMVGRALDVGVRIKVLNEKMDYASEIAAVLRERLSEKHSSMLEWMIIGLICIEVGFGVVHLWRESEALEDKDDERRTRELFEVWLERELKKGN</sequence>
<evidence type="ECO:0000313" key="4">
    <source>
        <dbReference type="EMBL" id="KAF2170656.1"/>
    </source>
</evidence>
<feature type="domain" description="DUF155" evidence="3">
    <location>
        <begin position="194"/>
        <end position="395"/>
    </location>
</feature>
<organism evidence="4 5">
    <name type="scientific">Zasmidium cellare ATCC 36951</name>
    <dbReference type="NCBI Taxonomy" id="1080233"/>
    <lineage>
        <taxon>Eukaryota</taxon>
        <taxon>Fungi</taxon>
        <taxon>Dikarya</taxon>
        <taxon>Ascomycota</taxon>
        <taxon>Pezizomycotina</taxon>
        <taxon>Dothideomycetes</taxon>
        <taxon>Dothideomycetidae</taxon>
        <taxon>Mycosphaerellales</taxon>
        <taxon>Mycosphaerellaceae</taxon>
        <taxon>Zasmidium</taxon>
    </lineage>
</organism>
<dbReference type="Pfam" id="PF02582">
    <property type="entry name" value="DUF155"/>
    <property type="match status" value="1"/>
</dbReference>
<gene>
    <name evidence="4" type="ORF">M409DRAFT_19471</name>
</gene>
<reference evidence="4" key="1">
    <citation type="journal article" date="2020" name="Stud. Mycol.">
        <title>101 Dothideomycetes genomes: a test case for predicting lifestyles and emergence of pathogens.</title>
        <authorList>
            <person name="Haridas S."/>
            <person name="Albert R."/>
            <person name="Binder M."/>
            <person name="Bloem J."/>
            <person name="Labutti K."/>
            <person name="Salamov A."/>
            <person name="Andreopoulos B."/>
            <person name="Baker S."/>
            <person name="Barry K."/>
            <person name="Bills G."/>
            <person name="Bluhm B."/>
            <person name="Cannon C."/>
            <person name="Castanera R."/>
            <person name="Culley D."/>
            <person name="Daum C."/>
            <person name="Ezra D."/>
            <person name="Gonzalez J."/>
            <person name="Henrissat B."/>
            <person name="Kuo A."/>
            <person name="Liang C."/>
            <person name="Lipzen A."/>
            <person name="Lutzoni F."/>
            <person name="Magnuson J."/>
            <person name="Mondo S."/>
            <person name="Nolan M."/>
            <person name="Ohm R."/>
            <person name="Pangilinan J."/>
            <person name="Park H.-J."/>
            <person name="Ramirez L."/>
            <person name="Alfaro M."/>
            <person name="Sun H."/>
            <person name="Tritt A."/>
            <person name="Yoshinaga Y."/>
            <person name="Zwiers L.-H."/>
            <person name="Turgeon B."/>
            <person name="Goodwin S."/>
            <person name="Spatafora J."/>
            <person name="Crous P."/>
            <person name="Grigoriev I."/>
        </authorList>
    </citation>
    <scope>NUCLEOTIDE SEQUENCE</scope>
    <source>
        <strain evidence="4">ATCC 36951</strain>
    </source>
</reference>
<dbReference type="PANTHER" id="PTHR16255">
    <property type="entry name" value="REQUIRED FOR MEIOTIC NUCLEAR DIVISION PROTEIN 1 HOMOLOG"/>
    <property type="match status" value="1"/>
</dbReference>
<comment type="similarity">
    <text evidence="1">Belongs to the RMD1/sif2 family.</text>
</comment>
<accession>A0A6A6CZ63</accession>